<evidence type="ECO:0000313" key="6">
    <source>
        <dbReference type="Proteomes" id="UP000463051"/>
    </source>
</evidence>
<reference evidence="5 6" key="1">
    <citation type="submission" date="2019-11" db="EMBL/GenBank/DDBJ databases">
        <title>Paenibacillus monticola sp. nov., a novel PGPR strain isolated from mountain sample in China.</title>
        <authorList>
            <person name="Zhao Q."/>
            <person name="Li H.-P."/>
            <person name="Zhang J.-L."/>
        </authorList>
    </citation>
    <scope>NUCLEOTIDE SEQUENCE [LARGE SCALE GENOMIC DNA]</scope>
    <source>
        <strain evidence="5 6">LC-T2</strain>
    </source>
</reference>
<proteinExistence type="predicted"/>
<dbReference type="EMBL" id="WJXB01000001">
    <property type="protein sequence ID" value="MRN51652.1"/>
    <property type="molecule type" value="Genomic_DNA"/>
</dbReference>
<dbReference type="Gene3D" id="2.60.120.280">
    <property type="entry name" value="Regulatory protein AraC"/>
    <property type="match status" value="1"/>
</dbReference>
<dbReference type="RefSeq" id="WP_154116386.1">
    <property type="nucleotide sequence ID" value="NZ_WJXB01000001.1"/>
</dbReference>
<keyword evidence="1" id="KW-0805">Transcription regulation</keyword>
<evidence type="ECO:0000256" key="1">
    <source>
        <dbReference type="ARBA" id="ARBA00023015"/>
    </source>
</evidence>
<name>A0A7X2KZF9_9BACL</name>
<dbReference type="Pfam" id="PF12833">
    <property type="entry name" value="HTH_18"/>
    <property type="match status" value="1"/>
</dbReference>
<dbReference type="InterPro" id="IPR009057">
    <property type="entry name" value="Homeodomain-like_sf"/>
</dbReference>
<dbReference type="InterPro" id="IPR018062">
    <property type="entry name" value="HTH_AraC-typ_CS"/>
</dbReference>
<keyword evidence="3" id="KW-0804">Transcription</keyword>
<dbReference type="PANTHER" id="PTHR43280">
    <property type="entry name" value="ARAC-FAMILY TRANSCRIPTIONAL REGULATOR"/>
    <property type="match status" value="1"/>
</dbReference>
<comment type="caution">
    <text evidence="5">The sequence shown here is derived from an EMBL/GenBank/DDBJ whole genome shotgun (WGS) entry which is preliminary data.</text>
</comment>
<keyword evidence="6" id="KW-1185">Reference proteome</keyword>
<dbReference type="CDD" id="cd06986">
    <property type="entry name" value="cupin_MmsR-like_N"/>
    <property type="match status" value="1"/>
</dbReference>
<dbReference type="InterPro" id="IPR003313">
    <property type="entry name" value="AraC-bd"/>
</dbReference>
<dbReference type="Gene3D" id="1.10.10.60">
    <property type="entry name" value="Homeodomain-like"/>
    <property type="match status" value="2"/>
</dbReference>
<dbReference type="InterPro" id="IPR037923">
    <property type="entry name" value="HTH-like"/>
</dbReference>
<dbReference type="GO" id="GO:0003700">
    <property type="term" value="F:DNA-binding transcription factor activity"/>
    <property type="evidence" value="ECO:0007669"/>
    <property type="project" value="InterPro"/>
</dbReference>
<dbReference type="PROSITE" id="PS00041">
    <property type="entry name" value="HTH_ARAC_FAMILY_1"/>
    <property type="match status" value="1"/>
</dbReference>
<keyword evidence="2" id="KW-0238">DNA-binding</keyword>
<dbReference type="PROSITE" id="PS01124">
    <property type="entry name" value="HTH_ARAC_FAMILY_2"/>
    <property type="match status" value="1"/>
</dbReference>
<evidence type="ECO:0000256" key="2">
    <source>
        <dbReference type="ARBA" id="ARBA00023125"/>
    </source>
</evidence>
<dbReference type="AlphaFoldDB" id="A0A7X2KZF9"/>
<dbReference type="PRINTS" id="PR00032">
    <property type="entry name" value="HTHARAC"/>
</dbReference>
<organism evidence="5 6">
    <name type="scientific">Paenibacillus monticola</name>
    <dbReference type="NCBI Taxonomy" id="2666075"/>
    <lineage>
        <taxon>Bacteria</taxon>
        <taxon>Bacillati</taxon>
        <taxon>Bacillota</taxon>
        <taxon>Bacilli</taxon>
        <taxon>Bacillales</taxon>
        <taxon>Paenibacillaceae</taxon>
        <taxon>Paenibacillus</taxon>
    </lineage>
</organism>
<evidence type="ECO:0000259" key="4">
    <source>
        <dbReference type="PROSITE" id="PS01124"/>
    </source>
</evidence>
<dbReference type="SUPFAM" id="SSF51215">
    <property type="entry name" value="Regulatory protein AraC"/>
    <property type="match status" value="1"/>
</dbReference>
<dbReference type="PANTHER" id="PTHR43280:SF30">
    <property type="entry name" value="MMSAB OPERON REGULATORY PROTEIN"/>
    <property type="match status" value="1"/>
</dbReference>
<evidence type="ECO:0000313" key="5">
    <source>
        <dbReference type="EMBL" id="MRN51652.1"/>
    </source>
</evidence>
<gene>
    <name evidence="5" type="ORF">GJB61_01340</name>
</gene>
<dbReference type="InterPro" id="IPR020449">
    <property type="entry name" value="Tscrpt_reg_AraC-type_HTH"/>
</dbReference>
<dbReference type="GO" id="GO:0043565">
    <property type="term" value="F:sequence-specific DNA binding"/>
    <property type="evidence" value="ECO:0007669"/>
    <property type="project" value="InterPro"/>
</dbReference>
<dbReference type="Pfam" id="PF02311">
    <property type="entry name" value="AraC_binding"/>
    <property type="match status" value="1"/>
</dbReference>
<sequence length="283" mass="32539">MAIFHYNSERPFRGNPDLHLHYWGQEQCVPGHSVGPGVRDLYKIHFIHGGTGTLSVGEHSYTLRAGQAFLTYPHIVTFYAADNFDPWNYSWVAFTGEQVEFILSKTSLSPEQPVFPMDEHLMPVLYEHLVQAAEPTDCLDLPLKALMYEFFTLLLQTVPAAPDILPLPKQKSIYVEQCLHFLHAHYCENVTVEMMSATLKLDRKYLSTLFKRTIGLPPQQYLLNFRVAKSCELLTETTCTIGEISRSVGYQDPLLFSRMFKKVRGCSPKEYRLRHLHKEDIVL</sequence>
<feature type="domain" description="HTH araC/xylS-type" evidence="4">
    <location>
        <begin position="176"/>
        <end position="274"/>
    </location>
</feature>
<dbReference type="SUPFAM" id="SSF46689">
    <property type="entry name" value="Homeodomain-like"/>
    <property type="match status" value="2"/>
</dbReference>
<dbReference type="SMART" id="SM00342">
    <property type="entry name" value="HTH_ARAC"/>
    <property type="match status" value="1"/>
</dbReference>
<evidence type="ECO:0000256" key="3">
    <source>
        <dbReference type="ARBA" id="ARBA00023163"/>
    </source>
</evidence>
<accession>A0A7X2KZF9</accession>
<protein>
    <submittedName>
        <fullName evidence="5">Helix-turn-helix domain-containing protein</fullName>
    </submittedName>
</protein>
<dbReference type="Proteomes" id="UP000463051">
    <property type="component" value="Unassembled WGS sequence"/>
</dbReference>
<dbReference type="InterPro" id="IPR018060">
    <property type="entry name" value="HTH_AraC"/>
</dbReference>